<name>A0A926E8A5_9FIRM</name>
<dbReference type="Proteomes" id="UP000610862">
    <property type="component" value="Unassembled WGS sequence"/>
</dbReference>
<gene>
    <name evidence="3" type="ORF">H8692_01150</name>
</gene>
<evidence type="ECO:0000313" key="4">
    <source>
        <dbReference type="Proteomes" id="UP000610862"/>
    </source>
</evidence>
<dbReference type="InterPro" id="IPR037523">
    <property type="entry name" value="VOC_core"/>
</dbReference>
<sequence>MKMKHITIQSAEFEKSVKFYEDIAGLTICGDMRGKGAMNIVFLADDNGGTCVEIIESPEQAYSGTGISIGFEVEDAEAYREKLSEKGLDPTPMITPFPGTSFFFVNDPDGVQVQFICEK</sequence>
<protein>
    <submittedName>
        <fullName evidence="3">VOC family protein</fullName>
    </submittedName>
</protein>
<accession>A0A926E8A5</accession>
<dbReference type="GO" id="GO:0046872">
    <property type="term" value="F:metal ion binding"/>
    <property type="evidence" value="ECO:0007669"/>
    <property type="project" value="UniProtKB-KW"/>
</dbReference>
<evidence type="ECO:0000256" key="1">
    <source>
        <dbReference type="ARBA" id="ARBA00022723"/>
    </source>
</evidence>
<dbReference type="PANTHER" id="PTHR43048">
    <property type="entry name" value="METHYLMALONYL-COA EPIMERASE"/>
    <property type="match status" value="1"/>
</dbReference>
<dbReference type="PANTHER" id="PTHR43048:SF3">
    <property type="entry name" value="METHYLMALONYL-COA EPIMERASE, MITOCHONDRIAL"/>
    <property type="match status" value="1"/>
</dbReference>
<organism evidence="3 4">
    <name type="scientific">Lentihominibacter hominis</name>
    <dbReference type="NCBI Taxonomy" id="2763645"/>
    <lineage>
        <taxon>Bacteria</taxon>
        <taxon>Bacillati</taxon>
        <taxon>Bacillota</taxon>
        <taxon>Clostridia</taxon>
        <taxon>Peptostreptococcales</taxon>
        <taxon>Anaerovoracaceae</taxon>
        <taxon>Lentihominibacter</taxon>
    </lineage>
</organism>
<dbReference type="SUPFAM" id="SSF54593">
    <property type="entry name" value="Glyoxalase/Bleomycin resistance protein/Dihydroxybiphenyl dioxygenase"/>
    <property type="match status" value="1"/>
</dbReference>
<dbReference type="PROSITE" id="PS51819">
    <property type="entry name" value="VOC"/>
    <property type="match status" value="1"/>
</dbReference>
<dbReference type="Pfam" id="PF00903">
    <property type="entry name" value="Glyoxalase"/>
    <property type="match status" value="1"/>
</dbReference>
<keyword evidence="1" id="KW-0479">Metal-binding</keyword>
<dbReference type="Gene3D" id="3.10.180.10">
    <property type="entry name" value="2,3-Dihydroxybiphenyl 1,2-Dioxygenase, domain 1"/>
    <property type="match status" value="1"/>
</dbReference>
<dbReference type="AlphaFoldDB" id="A0A926E8A5"/>
<dbReference type="RefSeq" id="WP_177269232.1">
    <property type="nucleotide sequence ID" value="NZ_JACRTA010000001.1"/>
</dbReference>
<dbReference type="InterPro" id="IPR004360">
    <property type="entry name" value="Glyas_Fos-R_dOase_dom"/>
</dbReference>
<dbReference type="GO" id="GO:0046491">
    <property type="term" value="P:L-methylmalonyl-CoA metabolic process"/>
    <property type="evidence" value="ECO:0007669"/>
    <property type="project" value="TreeGrafter"/>
</dbReference>
<proteinExistence type="predicted"/>
<dbReference type="CDD" id="cd06587">
    <property type="entry name" value="VOC"/>
    <property type="match status" value="1"/>
</dbReference>
<evidence type="ECO:0000313" key="3">
    <source>
        <dbReference type="EMBL" id="MBC8567371.1"/>
    </source>
</evidence>
<reference evidence="3" key="1">
    <citation type="submission" date="2020-08" db="EMBL/GenBank/DDBJ databases">
        <title>Genome public.</title>
        <authorList>
            <person name="Liu C."/>
            <person name="Sun Q."/>
        </authorList>
    </citation>
    <scope>NUCLEOTIDE SEQUENCE</scope>
    <source>
        <strain evidence="3">NSJ-24</strain>
    </source>
</reference>
<dbReference type="GO" id="GO:0004493">
    <property type="term" value="F:methylmalonyl-CoA epimerase activity"/>
    <property type="evidence" value="ECO:0007669"/>
    <property type="project" value="TreeGrafter"/>
</dbReference>
<evidence type="ECO:0000259" key="2">
    <source>
        <dbReference type="PROSITE" id="PS51819"/>
    </source>
</evidence>
<feature type="domain" description="VOC" evidence="2">
    <location>
        <begin position="2"/>
        <end position="118"/>
    </location>
</feature>
<keyword evidence="4" id="KW-1185">Reference proteome</keyword>
<dbReference type="InterPro" id="IPR051785">
    <property type="entry name" value="MMCE/EMCE_epimerase"/>
</dbReference>
<dbReference type="EMBL" id="JACRTA010000001">
    <property type="protein sequence ID" value="MBC8567371.1"/>
    <property type="molecule type" value="Genomic_DNA"/>
</dbReference>
<comment type="caution">
    <text evidence="3">The sequence shown here is derived from an EMBL/GenBank/DDBJ whole genome shotgun (WGS) entry which is preliminary data.</text>
</comment>
<dbReference type="InterPro" id="IPR029068">
    <property type="entry name" value="Glyas_Bleomycin-R_OHBP_Dase"/>
</dbReference>